<dbReference type="Proteomes" id="UP000271974">
    <property type="component" value="Unassembled WGS sequence"/>
</dbReference>
<evidence type="ECO:0000313" key="12">
    <source>
        <dbReference type="Proteomes" id="UP000271974"/>
    </source>
</evidence>
<keyword evidence="6" id="KW-0811">Translocation</keyword>
<evidence type="ECO:0000256" key="5">
    <source>
        <dbReference type="ARBA" id="ARBA00022927"/>
    </source>
</evidence>
<evidence type="ECO:0000256" key="1">
    <source>
        <dbReference type="ARBA" id="ARBA00004173"/>
    </source>
</evidence>
<dbReference type="EMBL" id="RQTK01000331">
    <property type="protein sequence ID" value="RUS81549.1"/>
    <property type="molecule type" value="Genomic_DNA"/>
</dbReference>
<evidence type="ECO:0000256" key="2">
    <source>
        <dbReference type="ARBA" id="ARBA00022448"/>
    </source>
</evidence>
<keyword evidence="12" id="KW-1185">Reference proteome</keyword>
<dbReference type="GO" id="GO:0046872">
    <property type="term" value="F:metal ion binding"/>
    <property type="evidence" value="ECO:0007669"/>
    <property type="project" value="UniProtKB-KW"/>
</dbReference>
<evidence type="ECO:0000256" key="9">
    <source>
        <dbReference type="SAM" id="Coils"/>
    </source>
</evidence>
<keyword evidence="3" id="KW-0479">Metal-binding</keyword>
<sequence length="177" mass="19443">MSLANETHQRSLRDFLNLYNTITEYCFNKCVSKFNERAPSQIESSCVDVCTDNYVQFNQRFMFNFVDHQERRKRDLERVAAEAAAKEQEEQRKQLQEAAAAYAAGQEQAVADMAAASIASESGSSAPMPADIPLKTGQAAELLENLAAAGGAGVSMETLQNLPISSTIKGEQLEQTK</sequence>
<evidence type="ECO:0000256" key="8">
    <source>
        <dbReference type="ARBA" id="ARBA00023157"/>
    </source>
</evidence>
<name>A0A433TIZ9_ELYCH</name>
<proteinExistence type="predicted"/>
<protein>
    <recommendedName>
        <fullName evidence="10">Tim10-like domain-containing protein</fullName>
    </recommendedName>
</protein>
<evidence type="ECO:0000256" key="6">
    <source>
        <dbReference type="ARBA" id="ARBA00023010"/>
    </source>
</evidence>
<gene>
    <name evidence="11" type="ORF">EGW08_010679</name>
</gene>
<accession>A0A433TIZ9</accession>
<evidence type="ECO:0000256" key="3">
    <source>
        <dbReference type="ARBA" id="ARBA00022723"/>
    </source>
</evidence>
<dbReference type="SUPFAM" id="SSF144122">
    <property type="entry name" value="Tim10-like"/>
    <property type="match status" value="1"/>
</dbReference>
<dbReference type="InterPro" id="IPR035427">
    <property type="entry name" value="Tim10-like_dom_sf"/>
</dbReference>
<keyword evidence="4" id="KW-0862">Zinc</keyword>
<dbReference type="Gene3D" id="1.10.287.810">
    <property type="entry name" value="Mitochondrial import inner membrane translocase subunit tim13 like domains"/>
    <property type="match status" value="1"/>
</dbReference>
<evidence type="ECO:0000313" key="11">
    <source>
        <dbReference type="EMBL" id="RUS81549.1"/>
    </source>
</evidence>
<dbReference type="GO" id="GO:0015031">
    <property type="term" value="P:protein transport"/>
    <property type="evidence" value="ECO:0007669"/>
    <property type="project" value="UniProtKB-KW"/>
</dbReference>
<keyword evidence="2" id="KW-0813">Transport</keyword>
<dbReference type="Pfam" id="PF02953">
    <property type="entry name" value="zf-Tim10_DDP"/>
    <property type="match status" value="1"/>
</dbReference>
<dbReference type="InterPro" id="IPR050673">
    <property type="entry name" value="Mito_inner_translocase_sub"/>
</dbReference>
<dbReference type="GO" id="GO:0005739">
    <property type="term" value="C:mitochondrion"/>
    <property type="evidence" value="ECO:0007669"/>
    <property type="project" value="UniProtKB-SubCell"/>
</dbReference>
<dbReference type="PANTHER" id="PTHR13172">
    <property type="entry name" value="MITOCHONDRIAL IMPORT INNER MEMBRANE TRANSLOCASE SUBUNIT TIM9B"/>
    <property type="match status" value="1"/>
</dbReference>
<comment type="subcellular location">
    <subcellularLocation>
        <location evidence="1">Mitochondrion</location>
    </subcellularLocation>
</comment>
<keyword evidence="7" id="KW-0496">Mitochondrion</keyword>
<feature type="coiled-coil region" evidence="9">
    <location>
        <begin position="66"/>
        <end position="105"/>
    </location>
</feature>
<evidence type="ECO:0000256" key="4">
    <source>
        <dbReference type="ARBA" id="ARBA00022833"/>
    </source>
</evidence>
<dbReference type="STRING" id="188477.A0A433TIZ9"/>
<dbReference type="OrthoDB" id="1551503at2759"/>
<keyword evidence="9" id="KW-0175">Coiled coil</keyword>
<evidence type="ECO:0000256" key="7">
    <source>
        <dbReference type="ARBA" id="ARBA00023128"/>
    </source>
</evidence>
<keyword evidence="5" id="KW-0653">Protein transport</keyword>
<dbReference type="InterPro" id="IPR004217">
    <property type="entry name" value="Tim10-like"/>
</dbReference>
<feature type="domain" description="Tim10-like" evidence="10">
    <location>
        <begin position="8"/>
        <end position="62"/>
    </location>
</feature>
<evidence type="ECO:0000259" key="10">
    <source>
        <dbReference type="Pfam" id="PF02953"/>
    </source>
</evidence>
<dbReference type="AlphaFoldDB" id="A0A433TIZ9"/>
<reference evidence="11 12" key="1">
    <citation type="submission" date="2019-01" db="EMBL/GenBank/DDBJ databases">
        <title>A draft genome assembly of the solar-powered sea slug Elysia chlorotica.</title>
        <authorList>
            <person name="Cai H."/>
            <person name="Li Q."/>
            <person name="Fang X."/>
            <person name="Li J."/>
            <person name="Curtis N.E."/>
            <person name="Altenburger A."/>
            <person name="Shibata T."/>
            <person name="Feng M."/>
            <person name="Maeda T."/>
            <person name="Schwartz J.A."/>
            <person name="Shigenobu S."/>
            <person name="Lundholm N."/>
            <person name="Nishiyama T."/>
            <person name="Yang H."/>
            <person name="Hasebe M."/>
            <person name="Li S."/>
            <person name="Pierce S.K."/>
            <person name="Wang J."/>
        </authorList>
    </citation>
    <scope>NUCLEOTIDE SEQUENCE [LARGE SCALE GENOMIC DNA]</scope>
    <source>
        <strain evidence="11">EC2010</strain>
        <tissue evidence="11">Whole organism of an adult</tissue>
    </source>
</reference>
<organism evidence="11 12">
    <name type="scientific">Elysia chlorotica</name>
    <name type="common">Eastern emerald elysia</name>
    <name type="synonym">Sea slug</name>
    <dbReference type="NCBI Taxonomy" id="188477"/>
    <lineage>
        <taxon>Eukaryota</taxon>
        <taxon>Metazoa</taxon>
        <taxon>Spiralia</taxon>
        <taxon>Lophotrochozoa</taxon>
        <taxon>Mollusca</taxon>
        <taxon>Gastropoda</taxon>
        <taxon>Heterobranchia</taxon>
        <taxon>Euthyneura</taxon>
        <taxon>Panpulmonata</taxon>
        <taxon>Sacoglossa</taxon>
        <taxon>Placobranchoidea</taxon>
        <taxon>Plakobranchidae</taxon>
        <taxon>Elysia</taxon>
    </lineage>
</organism>
<keyword evidence="8" id="KW-1015">Disulfide bond</keyword>
<comment type="caution">
    <text evidence="11">The sequence shown here is derived from an EMBL/GenBank/DDBJ whole genome shotgun (WGS) entry which is preliminary data.</text>
</comment>